<dbReference type="OrthoDB" id="43906at2759"/>
<evidence type="ECO:0000256" key="11">
    <source>
        <dbReference type="ARBA" id="ARBA00023136"/>
    </source>
</evidence>
<comment type="caution">
    <text evidence="14">The sequence shown here is derived from an EMBL/GenBank/DDBJ whole genome shotgun (WGS) entry which is preliminary data.</text>
</comment>
<dbReference type="PANTHER" id="PTHR45758">
    <property type="entry name" value="MITOFERRIN-1-RELATED"/>
    <property type="match status" value="1"/>
</dbReference>
<evidence type="ECO:0000256" key="9">
    <source>
        <dbReference type="ARBA" id="ARBA00023065"/>
    </source>
</evidence>
<dbReference type="InterPro" id="IPR018108">
    <property type="entry name" value="MCP_transmembrane"/>
</dbReference>
<dbReference type="Pfam" id="PF00153">
    <property type="entry name" value="Mito_carr"/>
    <property type="match status" value="3"/>
</dbReference>
<evidence type="ECO:0000256" key="4">
    <source>
        <dbReference type="ARBA" id="ARBA00022496"/>
    </source>
</evidence>
<keyword evidence="9" id="KW-0406">Ion transport</keyword>
<keyword evidence="5 12" id="KW-0812">Transmembrane</keyword>
<keyword evidence="7" id="KW-1133">Transmembrane helix</keyword>
<organism evidence="14 15">
    <name type="scientific">Dimorphilus gyrociliatus</name>
    <dbReference type="NCBI Taxonomy" id="2664684"/>
    <lineage>
        <taxon>Eukaryota</taxon>
        <taxon>Metazoa</taxon>
        <taxon>Spiralia</taxon>
        <taxon>Lophotrochozoa</taxon>
        <taxon>Annelida</taxon>
        <taxon>Polychaeta</taxon>
        <taxon>Polychaeta incertae sedis</taxon>
        <taxon>Dinophilidae</taxon>
        <taxon>Dimorphilus</taxon>
    </lineage>
</organism>
<dbReference type="GO" id="GO:0005743">
    <property type="term" value="C:mitochondrial inner membrane"/>
    <property type="evidence" value="ECO:0007669"/>
    <property type="project" value="UniProtKB-SubCell"/>
</dbReference>
<keyword evidence="4" id="KW-0410">Iron transport</keyword>
<evidence type="ECO:0000256" key="8">
    <source>
        <dbReference type="ARBA" id="ARBA00023004"/>
    </source>
</evidence>
<dbReference type="GO" id="GO:0048250">
    <property type="term" value="P:iron import into the mitochondrion"/>
    <property type="evidence" value="ECO:0007669"/>
    <property type="project" value="TreeGrafter"/>
</dbReference>
<dbReference type="SUPFAM" id="SSF103506">
    <property type="entry name" value="Mitochondrial carrier"/>
    <property type="match status" value="1"/>
</dbReference>
<evidence type="ECO:0000256" key="10">
    <source>
        <dbReference type="ARBA" id="ARBA00023128"/>
    </source>
</evidence>
<keyword evidence="3 13" id="KW-0813">Transport</keyword>
<keyword evidence="10" id="KW-0496">Mitochondrion</keyword>
<evidence type="ECO:0000256" key="3">
    <source>
        <dbReference type="ARBA" id="ARBA00022448"/>
    </source>
</evidence>
<dbReference type="PANTHER" id="PTHR45758:SF20">
    <property type="entry name" value="MITOFERRIN-2"/>
    <property type="match status" value="1"/>
</dbReference>
<evidence type="ECO:0000256" key="7">
    <source>
        <dbReference type="ARBA" id="ARBA00022989"/>
    </source>
</evidence>
<evidence type="ECO:0000313" key="15">
    <source>
        <dbReference type="Proteomes" id="UP000549394"/>
    </source>
</evidence>
<evidence type="ECO:0000256" key="1">
    <source>
        <dbReference type="ARBA" id="ARBA00004448"/>
    </source>
</evidence>
<evidence type="ECO:0000256" key="2">
    <source>
        <dbReference type="ARBA" id="ARBA00006375"/>
    </source>
</evidence>
<keyword evidence="15" id="KW-1185">Reference proteome</keyword>
<sequence>MTEEECEYESLPTTNIVAHMVAGAGAGAMEHCIMYPIDCVKTRMQSLVPDPKASYKNVADALYTIIKQEGIGRTVRGINAVFFGAIPAHAMYFAAYEQIKLVLTERMSKQYHSVAHGLAGCSATIFHDAVMNPADVIKQRMQMYQSPYSTCSECGKRVLMEEGPHAFYRSYMTQLTMNIPFHAIHFMVYEKAQDMINPDRKYSPITHIASGGAAGAIAAAVTTPLDVCKTLLNTQERCAYQNDGTISGLRQASSLIYKFGGLQGFFRGLTARVIYQIPATAISWSVYETFKFILATKKSARASPILAANESSGIR</sequence>
<dbReference type="GO" id="GO:0015093">
    <property type="term" value="F:ferrous iron transmembrane transporter activity"/>
    <property type="evidence" value="ECO:0007669"/>
    <property type="project" value="TreeGrafter"/>
</dbReference>
<dbReference type="FunFam" id="1.50.40.10:FF:000029">
    <property type="entry name" value="Solute carrier family 25 member 28"/>
    <property type="match status" value="1"/>
</dbReference>
<evidence type="ECO:0000256" key="6">
    <source>
        <dbReference type="ARBA" id="ARBA00022792"/>
    </source>
</evidence>
<dbReference type="Gene3D" id="1.50.40.10">
    <property type="entry name" value="Mitochondrial carrier domain"/>
    <property type="match status" value="2"/>
</dbReference>
<keyword evidence="8" id="KW-0408">Iron</keyword>
<evidence type="ECO:0000256" key="5">
    <source>
        <dbReference type="ARBA" id="ARBA00022692"/>
    </source>
</evidence>
<keyword evidence="6" id="KW-0999">Mitochondrion inner membrane</keyword>
<dbReference type="EMBL" id="CAJFCJ010000007">
    <property type="protein sequence ID" value="CAD5116928.1"/>
    <property type="molecule type" value="Genomic_DNA"/>
</dbReference>
<evidence type="ECO:0000256" key="12">
    <source>
        <dbReference type="PROSITE-ProRule" id="PRU00282"/>
    </source>
</evidence>
<feature type="repeat" description="Solcar" evidence="12">
    <location>
        <begin position="202"/>
        <end position="293"/>
    </location>
</feature>
<dbReference type="InterPro" id="IPR023395">
    <property type="entry name" value="MCP_dom_sf"/>
</dbReference>
<reference evidence="14 15" key="1">
    <citation type="submission" date="2020-08" db="EMBL/GenBank/DDBJ databases">
        <authorList>
            <person name="Hejnol A."/>
        </authorList>
    </citation>
    <scope>NUCLEOTIDE SEQUENCE [LARGE SCALE GENOMIC DNA]</scope>
</reference>
<dbReference type="PROSITE" id="PS50920">
    <property type="entry name" value="SOLCAR"/>
    <property type="match status" value="3"/>
</dbReference>
<proteinExistence type="inferred from homology"/>
<dbReference type="AlphaFoldDB" id="A0A7I8VMI6"/>
<evidence type="ECO:0000313" key="14">
    <source>
        <dbReference type="EMBL" id="CAD5116928.1"/>
    </source>
</evidence>
<comment type="similarity">
    <text evidence="2 13">Belongs to the mitochondrial carrier (TC 2.A.29) family.</text>
</comment>
<feature type="repeat" description="Solcar" evidence="12">
    <location>
        <begin position="111"/>
        <end position="195"/>
    </location>
</feature>
<dbReference type="Proteomes" id="UP000549394">
    <property type="component" value="Unassembled WGS sequence"/>
</dbReference>
<accession>A0A7I8VMI6</accession>
<comment type="subcellular location">
    <subcellularLocation>
        <location evidence="1">Mitochondrion inner membrane</location>
        <topology evidence="1">Multi-pass membrane protein</topology>
    </subcellularLocation>
</comment>
<keyword evidence="11 12" id="KW-0472">Membrane</keyword>
<gene>
    <name evidence="14" type="ORF">DGYR_LOCUS5507</name>
</gene>
<protein>
    <submittedName>
        <fullName evidence="14">DgyrCDS5768</fullName>
    </submittedName>
</protein>
<feature type="repeat" description="Solcar" evidence="12">
    <location>
        <begin position="14"/>
        <end position="102"/>
    </location>
</feature>
<evidence type="ECO:0000256" key="13">
    <source>
        <dbReference type="RuleBase" id="RU000488"/>
    </source>
</evidence>
<name>A0A7I8VMI6_9ANNE</name>